<feature type="domain" description="WCX" evidence="1">
    <location>
        <begin position="12"/>
        <end position="80"/>
    </location>
</feature>
<protein>
    <submittedName>
        <fullName evidence="3">Putative transcriptional regulator</fullName>
    </submittedName>
</protein>
<dbReference type="STRING" id="504487.JCM19538_3028"/>
<evidence type="ECO:0000313" key="5">
    <source>
        <dbReference type="Proteomes" id="UP000029646"/>
    </source>
</evidence>
<evidence type="ECO:0000313" key="2">
    <source>
        <dbReference type="EMBL" id="GAL65844.1"/>
    </source>
</evidence>
<dbReference type="Proteomes" id="UP000029641">
    <property type="component" value="Unassembled WGS sequence"/>
</dbReference>
<comment type="caution">
    <text evidence="3">The sequence shown here is derived from an EMBL/GenBank/DDBJ whole genome shotgun (WGS) entry which is preliminary data.</text>
</comment>
<dbReference type="InterPro" id="IPR057727">
    <property type="entry name" value="WCX_dom"/>
</dbReference>
<accession>A0A090W7S6</accession>
<dbReference type="AlphaFoldDB" id="A0A090W7S6"/>
<dbReference type="EMBL" id="BBNR01000002">
    <property type="protein sequence ID" value="GAL65844.1"/>
    <property type="molecule type" value="Genomic_DNA"/>
</dbReference>
<dbReference type="Proteomes" id="UP000030184">
    <property type="component" value="Unassembled WGS sequence"/>
</dbReference>
<evidence type="ECO:0000313" key="4">
    <source>
        <dbReference type="EMBL" id="GAL88515.1"/>
    </source>
</evidence>
<dbReference type="EMBL" id="BBNS01000013">
    <property type="protein sequence ID" value="GAL71474.1"/>
    <property type="molecule type" value="Genomic_DNA"/>
</dbReference>
<dbReference type="Pfam" id="PF25583">
    <property type="entry name" value="WCX"/>
    <property type="match status" value="1"/>
</dbReference>
<dbReference type="EMBL" id="BBNY01000003">
    <property type="protein sequence ID" value="GAL88515.1"/>
    <property type="molecule type" value="Genomic_DNA"/>
</dbReference>
<evidence type="ECO:0000259" key="1">
    <source>
        <dbReference type="Pfam" id="PF25583"/>
    </source>
</evidence>
<evidence type="ECO:0000313" key="3">
    <source>
        <dbReference type="EMBL" id="GAL71474.1"/>
    </source>
</evidence>
<keyword evidence="6" id="KW-1185">Reference proteome</keyword>
<gene>
    <name evidence="2" type="ORF">JCM19301_3529</name>
    <name evidence="3" type="ORF">JCM19302_1643</name>
    <name evidence="4" type="ORF">JCM19538_3028</name>
</gene>
<proteinExistence type="predicted"/>
<sequence>MVGVTRISIHIERVVLRFHNGRGNYFKTKPFQPDCKEFFEDDKQDQVWFETIINKELVQQLLYYGKDVEVLEPVLLKAQM</sequence>
<organism evidence="3 5">
    <name type="scientific">Jejuia pallidilutea</name>
    <dbReference type="NCBI Taxonomy" id="504487"/>
    <lineage>
        <taxon>Bacteria</taxon>
        <taxon>Pseudomonadati</taxon>
        <taxon>Bacteroidota</taxon>
        <taxon>Flavobacteriia</taxon>
        <taxon>Flavobacteriales</taxon>
        <taxon>Flavobacteriaceae</taxon>
        <taxon>Jejuia</taxon>
    </lineage>
</organism>
<reference evidence="6" key="1">
    <citation type="journal article" date="2014" name="Genome Announc.">
        <title>Draft Genome Sequence of Marine Flavobacterium Jejuia pallidilutea Strain 11shimoA1 and Pigmentation Mutants.</title>
        <authorList>
            <person name="Takatani N."/>
            <person name="Nakanishi M."/>
            <person name="Meirelles P."/>
            <person name="Mino S."/>
            <person name="Suda W."/>
            <person name="Oshima K."/>
            <person name="Hattori M."/>
            <person name="Ohkuma M."/>
            <person name="Hosokawa M."/>
            <person name="Miyashita K."/>
            <person name="Thompson F.L."/>
            <person name="Niwa A."/>
            <person name="Sawabe T."/>
            <person name="Sawabe T."/>
        </authorList>
    </citation>
    <scope>NUCLEOTIDE SEQUENCE [LARGE SCALE GENOMIC DNA]</scope>
    <source>
        <strain evidence="6">JCM 19538</strain>
    </source>
</reference>
<name>A0A090W7S6_9FLAO</name>
<evidence type="ECO:0000313" key="6">
    <source>
        <dbReference type="Proteomes" id="UP000030184"/>
    </source>
</evidence>
<dbReference type="Proteomes" id="UP000029646">
    <property type="component" value="Unassembled WGS sequence"/>
</dbReference>